<reference evidence="3" key="1">
    <citation type="submission" date="2019-06" db="EMBL/GenBank/DDBJ databases">
        <authorList>
            <consortium name="Wellcome Sanger Institute Data Sharing"/>
        </authorList>
    </citation>
    <scope>NUCLEOTIDE SEQUENCE [LARGE SCALE GENOMIC DNA]</scope>
</reference>
<gene>
    <name evidence="3" type="primary">LOC115366316</name>
</gene>
<keyword evidence="1" id="KW-1133">Transmembrane helix</keyword>
<keyword evidence="1" id="KW-0812">Transmembrane</keyword>
<keyword evidence="4" id="KW-1185">Reference proteome</keyword>
<keyword evidence="1" id="KW-0472">Membrane</keyword>
<dbReference type="PANTHER" id="PTHR14550:SF2">
    <property type="entry name" value="TRANSMEMBRANE PROTEIN 109"/>
    <property type="match status" value="1"/>
</dbReference>
<dbReference type="RefSeq" id="XP_029917531.1">
    <property type="nucleotide sequence ID" value="XM_030061671.1"/>
</dbReference>
<dbReference type="GeneID" id="115366316"/>
<dbReference type="GO" id="GO:0071480">
    <property type="term" value="P:cellular response to gamma radiation"/>
    <property type="evidence" value="ECO:0007669"/>
    <property type="project" value="InterPro"/>
</dbReference>
<dbReference type="InterPro" id="IPR039492">
    <property type="entry name" value="TMEM109"/>
</dbReference>
<reference evidence="3" key="3">
    <citation type="submission" date="2025-09" db="UniProtKB">
        <authorList>
            <consortium name="Ensembl"/>
        </authorList>
    </citation>
    <scope>IDENTIFICATION</scope>
</reference>
<organism evidence="3 4">
    <name type="scientific">Myripristis murdjan</name>
    <name type="common">pinecone soldierfish</name>
    <dbReference type="NCBI Taxonomy" id="586833"/>
    <lineage>
        <taxon>Eukaryota</taxon>
        <taxon>Metazoa</taxon>
        <taxon>Chordata</taxon>
        <taxon>Craniata</taxon>
        <taxon>Vertebrata</taxon>
        <taxon>Euteleostomi</taxon>
        <taxon>Actinopterygii</taxon>
        <taxon>Neopterygii</taxon>
        <taxon>Teleostei</taxon>
        <taxon>Neoteleostei</taxon>
        <taxon>Acanthomorphata</taxon>
        <taxon>Holocentriformes</taxon>
        <taxon>Holocentridae</taxon>
        <taxon>Myripristis</taxon>
    </lineage>
</organism>
<feature type="transmembrane region" description="Helical" evidence="1">
    <location>
        <begin position="160"/>
        <end position="177"/>
    </location>
</feature>
<keyword evidence="2" id="KW-0732">Signal</keyword>
<dbReference type="Proteomes" id="UP000472263">
    <property type="component" value="Chromosome 10"/>
</dbReference>
<dbReference type="PANTHER" id="PTHR14550">
    <property type="entry name" value="TRANSMEMBRANE PROTEIN 109"/>
    <property type="match status" value="1"/>
</dbReference>
<reference evidence="3" key="2">
    <citation type="submission" date="2025-08" db="UniProtKB">
        <authorList>
            <consortium name="Ensembl"/>
        </authorList>
    </citation>
    <scope>IDENTIFICATION</scope>
</reference>
<name>A0A667WR56_9TELE</name>
<protein>
    <submittedName>
        <fullName evidence="3">Si:dkey-74k8.3</fullName>
    </submittedName>
</protein>
<evidence type="ECO:0000256" key="2">
    <source>
        <dbReference type="SAM" id="SignalP"/>
    </source>
</evidence>
<dbReference type="GeneTree" id="ENSGT00510000052596"/>
<dbReference type="Pfam" id="PF14965">
    <property type="entry name" value="BRI3BP"/>
    <property type="match status" value="1"/>
</dbReference>
<dbReference type="AlphaFoldDB" id="A0A667WR56"/>
<evidence type="ECO:0000256" key="1">
    <source>
        <dbReference type="SAM" id="Phobius"/>
    </source>
</evidence>
<feature type="chain" id="PRO_5025507175" evidence="2">
    <location>
        <begin position="36"/>
        <end position="235"/>
    </location>
</feature>
<proteinExistence type="predicted"/>
<dbReference type="GO" id="GO:0042771">
    <property type="term" value="P:intrinsic apoptotic signaling pathway in response to DNA damage by p53 class mediator"/>
    <property type="evidence" value="ECO:0007669"/>
    <property type="project" value="TreeGrafter"/>
</dbReference>
<feature type="transmembrane region" description="Helical" evidence="1">
    <location>
        <begin position="132"/>
        <end position="153"/>
    </location>
</feature>
<accession>A0A667WR56</accession>
<evidence type="ECO:0000313" key="4">
    <source>
        <dbReference type="Proteomes" id="UP000472263"/>
    </source>
</evidence>
<feature type="signal peptide" evidence="2">
    <location>
        <begin position="1"/>
        <end position="35"/>
    </location>
</feature>
<sequence length="235" mass="25215">MSFYASGSKRGERGTLLFLFSTVVLVLGFAARCSGEATPSMESPKPASQAVTLRTLITGTCEEIHRYVESVVGTSVIQSAVECVQMVIRFLAEGAASGLNVIAVYVTEILRVTGVDVTLPFPRFTPEGVTAVAQWGLLALIGYWVLSILLVLLIGVVRRVFWMVKTVLSLWLFGLIVSDSGATVDTTAVRLGGLVLGCVLLSLVTCSSEKTLAVETRLIGLEGRLKAMERKKGEE</sequence>
<evidence type="ECO:0000313" key="3">
    <source>
        <dbReference type="Ensembl" id="ENSMMDP00005002979.1"/>
    </source>
</evidence>
<feature type="transmembrane region" description="Helical" evidence="1">
    <location>
        <begin position="189"/>
        <end position="207"/>
    </location>
</feature>
<dbReference type="Ensembl" id="ENSMMDT00005003037.1">
    <property type="protein sequence ID" value="ENSMMDP00005002979.1"/>
    <property type="gene ID" value="ENSMMDG00005001670.1"/>
</dbReference>